<sequence length="198" mass="22046">MFAILTDHYNLTGAFARLSMVEAMRVQRNLDQVFTDLKLPSDALLNRMREEGLLKDVIAGVKKPHTDASESVIQSHLGQLFLDYHKLKATLAKLSLAEQVACKETFTIAAKALNLPSADLAAMMAQEGVSVEAMVPKDPQQERINAVRERLNQAASQQQSDAQRVRDRLNSLVEEQKDPKDEVVDEGAQVVPLRRQQA</sequence>
<dbReference type="RefSeq" id="WP_045980018.1">
    <property type="nucleotide sequence ID" value="NZ_JXXY01000015.1"/>
</dbReference>
<dbReference type="AlphaFoldDB" id="A0A0F4PJW8"/>
<dbReference type="OrthoDB" id="6314058at2"/>
<organism evidence="2 3">
    <name type="scientific">Pseudoalteromonas ruthenica</name>
    <dbReference type="NCBI Taxonomy" id="151081"/>
    <lineage>
        <taxon>Bacteria</taxon>
        <taxon>Pseudomonadati</taxon>
        <taxon>Pseudomonadota</taxon>
        <taxon>Gammaproteobacteria</taxon>
        <taxon>Alteromonadales</taxon>
        <taxon>Pseudoalteromonadaceae</taxon>
        <taxon>Pseudoalteromonas</taxon>
    </lineage>
</organism>
<evidence type="ECO:0000256" key="1">
    <source>
        <dbReference type="SAM" id="MobiDB-lite"/>
    </source>
</evidence>
<dbReference type="PATRIC" id="fig|151081.8.peg.2868"/>
<comment type="caution">
    <text evidence="2">The sequence shown here is derived from an EMBL/GenBank/DDBJ whole genome shotgun (WGS) entry which is preliminary data.</text>
</comment>
<dbReference type="EMBL" id="JXXZ01000006">
    <property type="protein sequence ID" value="KJZ00411.1"/>
    <property type="molecule type" value="Genomic_DNA"/>
</dbReference>
<name>A0A0F4PJW8_9GAMM</name>
<accession>A0A0F4PJW8</accession>
<gene>
    <name evidence="2" type="ORF">TW72_06890</name>
</gene>
<dbReference type="Proteomes" id="UP000033664">
    <property type="component" value="Unassembled WGS sequence"/>
</dbReference>
<dbReference type="eggNOG" id="ENOG5033319">
    <property type="taxonomic scope" value="Bacteria"/>
</dbReference>
<evidence type="ECO:0000313" key="2">
    <source>
        <dbReference type="EMBL" id="KJZ00411.1"/>
    </source>
</evidence>
<evidence type="ECO:0000313" key="3">
    <source>
        <dbReference type="Proteomes" id="UP000033664"/>
    </source>
</evidence>
<proteinExistence type="predicted"/>
<reference evidence="2" key="1">
    <citation type="journal article" date="2015" name="BMC Genomics">
        <title>Genome mining reveals unlocked bioactive potential of marine Gram-negative bacteria.</title>
        <authorList>
            <person name="Machado H."/>
            <person name="Sonnenschein E.C."/>
            <person name="Melchiorsen J."/>
            <person name="Gram L."/>
        </authorList>
    </citation>
    <scope>NUCLEOTIDE SEQUENCE [LARGE SCALE GENOMIC DNA]</scope>
    <source>
        <strain evidence="2">S3137</strain>
    </source>
</reference>
<protein>
    <submittedName>
        <fullName evidence="2">Uncharacterized protein</fullName>
    </submittedName>
</protein>
<feature type="compositionally biased region" description="Basic and acidic residues" evidence="1">
    <location>
        <begin position="172"/>
        <end position="182"/>
    </location>
</feature>
<keyword evidence="3" id="KW-1185">Reference proteome</keyword>
<feature type="region of interest" description="Disordered" evidence="1">
    <location>
        <begin position="172"/>
        <end position="198"/>
    </location>
</feature>
<dbReference type="GeneID" id="58228208"/>